<feature type="region of interest" description="Disordered" evidence="1">
    <location>
        <begin position="200"/>
        <end position="227"/>
    </location>
</feature>
<dbReference type="KEGG" id="rlc:K227x_29970"/>
<dbReference type="InterPro" id="IPR011444">
    <property type="entry name" value="DUF1549"/>
</dbReference>
<evidence type="ECO:0000256" key="1">
    <source>
        <dbReference type="SAM" id="MobiDB-lite"/>
    </source>
</evidence>
<dbReference type="EMBL" id="CP036525">
    <property type="protein sequence ID" value="QDT04604.1"/>
    <property type="molecule type" value="Genomic_DNA"/>
</dbReference>
<dbReference type="PANTHER" id="PTHR35889">
    <property type="entry name" value="CYCLOINULO-OLIGOSACCHARIDE FRUCTANOTRANSFERASE-RELATED"/>
    <property type="match status" value="1"/>
</dbReference>
<keyword evidence="2" id="KW-0472">Membrane</keyword>
<protein>
    <recommendedName>
        <fullName evidence="7">Protein containing DUF1549</fullName>
    </recommendedName>
</protein>
<evidence type="ECO:0000259" key="4">
    <source>
        <dbReference type="Pfam" id="PF07587"/>
    </source>
</evidence>
<feature type="transmembrane region" description="Helical" evidence="2">
    <location>
        <begin position="69"/>
        <end position="89"/>
    </location>
</feature>
<feature type="domain" description="DUF1549" evidence="3">
    <location>
        <begin position="304"/>
        <end position="487"/>
    </location>
</feature>
<evidence type="ECO:0008006" key="7">
    <source>
        <dbReference type="Google" id="ProtNLM"/>
    </source>
</evidence>
<dbReference type="Pfam" id="PF07583">
    <property type="entry name" value="PSCyt2"/>
    <property type="match status" value="1"/>
</dbReference>
<evidence type="ECO:0000256" key="2">
    <source>
        <dbReference type="SAM" id="Phobius"/>
    </source>
</evidence>
<reference evidence="5 6" key="1">
    <citation type="submission" date="2019-02" db="EMBL/GenBank/DDBJ databases">
        <title>Deep-cultivation of Planctomycetes and their phenomic and genomic characterization uncovers novel biology.</title>
        <authorList>
            <person name="Wiegand S."/>
            <person name="Jogler M."/>
            <person name="Boedeker C."/>
            <person name="Pinto D."/>
            <person name="Vollmers J."/>
            <person name="Rivas-Marin E."/>
            <person name="Kohn T."/>
            <person name="Peeters S.H."/>
            <person name="Heuer A."/>
            <person name="Rast P."/>
            <person name="Oberbeckmann S."/>
            <person name="Bunk B."/>
            <person name="Jeske O."/>
            <person name="Meyerdierks A."/>
            <person name="Storesund J.E."/>
            <person name="Kallscheuer N."/>
            <person name="Luecker S."/>
            <person name="Lage O.M."/>
            <person name="Pohl T."/>
            <person name="Merkel B.J."/>
            <person name="Hornburger P."/>
            <person name="Mueller R.-W."/>
            <person name="Bruemmer F."/>
            <person name="Labrenz M."/>
            <person name="Spormann A.M."/>
            <person name="Op den Camp H."/>
            <person name="Overmann J."/>
            <person name="Amann R."/>
            <person name="Jetten M.S.M."/>
            <person name="Mascher T."/>
            <person name="Medema M.H."/>
            <person name="Devos D.P."/>
            <person name="Kaster A.-K."/>
            <person name="Ovreas L."/>
            <person name="Rohde M."/>
            <person name="Galperin M.Y."/>
            <person name="Jogler C."/>
        </authorList>
    </citation>
    <scope>NUCLEOTIDE SEQUENCE [LARGE SCALE GENOMIC DNA]</scope>
    <source>
        <strain evidence="5 6">K22_7</strain>
    </source>
</reference>
<keyword evidence="6" id="KW-1185">Reference proteome</keyword>
<name>A0A517NBU7_9BACT</name>
<feature type="domain" description="DUF1553" evidence="4">
    <location>
        <begin position="537"/>
        <end position="758"/>
    </location>
</feature>
<gene>
    <name evidence="5" type="ORF">K227x_29970</name>
</gene>
<dbReference type="Proteomes" id="UP000318538">
    <property type="component" value="Chromosome"/>
</dbReference>
<dbReference type="AlphaFoldDB" id="A0A517NBU7"/>
<dbReference type="InterPro" id="IPR022655">
    <property type="entry name" value="DUF1553"/>
</dbReference>
<keyword evidence="2" id="KW-1133">Transmembrane helix</keyword>
<sequence length="790" mass="86640">MNHSTEHETPPEASVAAILADAYDAPPVPASLVRRLDAGITDQWGASPALEPQAAGTIWSNVLRGTKVVSGWPIAGALAATLMLAFFVIGGSKTYAWTSVVDAITRQPLLHLTGASGNWSLDSSTIASKSESQRSRMVLSFLLRAVGQSTEDLPLSGLKVADQSWERINNSIAMHIVFTTDDDQQIDLDLMLDPDTSLPQTARIRERSNKPQASSPTAILTSTEPGPRELTITYPRRNLLPSGVEGDQMVATTPDRPSIGRSGDALAPAPKRSLVGALPLGAATTWRPVSIEVQSAKETLAATDELLNELWTERSVQPVAEANDSELLRRVYLDLAGRTPTVTEARNYLEQTAADRYERLVDQLLESPDHASHLATTWRTFLIPDGVDLTAFGGLEAFDRWLADQFGKDEPYDKIVRRLLLAEGRLSKSGPLLFYSAAKLDPDQLAARTSRVFLGIRLECAQCHDHPFEPWTQEDFWSYAAFFAQISRPKGELATASKLMQVRDVDRGEVMLPETDRVIPPRFLDHADDPSATRVARRQRLASWLTSAQNPYFARATVNRVWAQMFGRGIVDPVDDFGSKNQPISPELLDLLAGQLIQTNFNLRSVLRTVALSRAYRLSSASDDSSEIRLECFAQMGVKTLTAAQLYDCISMATRLDAASQRQGTATTVARFGNSQRDQFLQQFASPATNRVDYLSGIPQALTMMNGDLVAMATGTNSGGLLKSLDAPFFTNKQRVEVLFLATLSRPPTAQEQEVLSQTILSDPDVSLRHDGLSDLLWALLNSAEFTLNH</sequence>
<accession>A0A517NBU7</accession>
<dbReference type="Pfam" id="PF07587">
    <property type="entry name" value="PSD1"/>
    <property type="match status" value="1"/>
</dbReference>
<evidence type="ECO:0000313" key="6">
    <source>
        <dbReference type="Proteomes" id="UP000318538"/>
    </source>
</evidence>
<dbReference type="RefSeq" id="WP_246146790.1">
    <property type="nucleotide sequence ID" value="NZ_CP036525.1"/>
</dbReference>
<evidence type="ECO:0000313" key="5">
    <source>
        <dbReference type="EMBL" id="QDT04604.1"/>
    </source>
</evidence>
<dbReference type="PANTHER" id="PTHR35889:SF3">
    <property type="entry name" value="F-BOX DOMAIN-CONTAINING PROTEIN"/>
    <property type="match status" value="1"/>
</dbReference>
<evidence type="ECO:0000259" key="3">
    <source>
        <dbReference type="Pfam" id="PF07583"/>
    </source>
</evidence>
<organism evidence="5 6">
    <name type="scientific">Rubripirellula lacrimiformis</name>
    <dbReference type="NCBI Taxonomy" id="1930273"/>
    <lineage>
        <taxon>Bacteria</taxon>
        <taxon>Pseudomonadati</taxon>
        <taxon>Planctomycetota</taxon>
        <taxon>Planctomycetia</taxon>
        <taxon>Pirellulales</taxon>
        <taxon>Pirellulaceae</taxon>
        <taxon>Rubripirellula</taxon>
    </lineage>
</organism>
<keyword evidence="2" id="KW-0812">Transmembrane</keyword>
<proteinExistence type="predicted"/>
<feature type="compositionally biased region" description="Polar residues" evidence="1">
    <location>
        <begin position="210"/>
        <end position="224"/>
    </location>
</feature>